<sequence>MIRERLSTQKSKSAIYKTAKYFNKEEGCVLFESNIYTPLNASKKEIAKAISQSIESDVTDSKKGRKQSVRTQHDVVSFHTNDNITPEQARDIAKELYEATHKLSNRKYSLGVHIDTDEVHVHIVWAIKDFDGKCYNVSNDYRNIERECEHLEKKHNLIAPKNRISRDIDTLNNNSKYKDKTAEQKKDLINKKYADKKPSSNERMLEIRGIISNKEEMKTDLKILLQQSSSPSDFINKIADNGYNVIYNGKTSFSIQHKDQIFKASELGLSYKTLKAKLGDDSGFEQTLKNKHNVKKYEDCFIASNEAAPDYMKKIKPNSVLATKFKFIQHSDKVEYFYNSASSKKSFEYYKDPSKVSFHDLSRQSAKAGIQRLVADAKPPKSFTVNGPDFFKKNIWLEFQLMGLEAKGFKLEGYKPTPADLEELKKIQEQYASMNKKPEPKPQPAPEAPTAAVEPPKPPKPVEPVIAPPVQTTPAKPVEPTKQVEQEQVAATNDDLIDELMSEFETPNHIPVAQAPKEAIEPSKSAEPVVDELYTPMAPELLPEPESDKVEGDYSTYSNDELVEAFEGIQKKLEKTLFTGNSKSDIAGHRYMDKQNLIYERKGEIKRQYNLRQDFYKMFDEISERDPTAAKQLEQAFKAHMANKRAVAFELKPQLKK</sequence>
<dbReference type="AlphaFoldDB" id="A0A1L7N7Y1"/>
<dbReference type="InterPro" id="IPR005094">
    <property type="entry name" value="Endonuclease_MobA/VirD2"/>
</dbReference>
<organism evidence="3 4">
    <name type="scientific">Pseudomonas putida</name>
    <name type="common">Arthrobacter siderocapsulatus</name>
    <dbReference type="NCBI Taxonomy" id="303"/>
    <lineage>
        <taxon>Bacteria</taxon>
        <taxon>Pseudomonadati</taxon>
        <taxon>Pseudomonadota</taxon>
        <taxon>Gammaproteobacteria</taxon>
        <taxon>Pseudomonadales</taxon>
        <taxon>Pseudomonadaceae</taxon>
        <taxon>Pseudomonas</taxon>
    </lineage>
</organism>
<feature type="domain" description="MobA/VirD2-like nuclease" evidence="2">
    <location>
        <begin position="57"/>
        <end position="157"/>
    </location>
</feature>
<reference evidence="3 4" key="1">
    <citation type="submission" date="2015-11" db="EMBL/GenBank/DDBJ databases">
        <title>Complete genome sequencing of a biphenyl-degrading bacterium, Pseudomonas putida KF715 (=NBRC110667).</title>
        <authorList>
            <person name="Suenaga H."/>
            <person name="Fujihara N."/>
            <person name="Watanabe T."/>
            <person name="Hirose J."/>
            <person name="Kimura N."/>
            <person name="Yamazoe A."/>
            <person name="Hosoyama A."/>
            <person name="Shimodaira J."/>
            <person name="Furukawa K."/>
        </authorList>
    </citation>
    <scope>NUCLEOTIDE SEQUENCE [LARGE SCALE GENOMIC DNA]</scope>
    <source>
        <strain evidence="3 4">KF715</strain>
    </source>
</reference>
<dbReference type="Proteomes" id="UP000218731">
    <property type="component" value="Chromosome 1"/>
</dbReference>
<accession>A0A1L7N7Y1</accession>
<proteinExistence type="predicted"/>
<feature type="region of interest" description="Disordered" evidence="1">
    <location>
        <begin position="433"/>
        <end position="463"/>
    </location>
</feature>
<gene>
    <name evidence="3" type="ORF">KF715C_ch9780</name>
</gene>
<dbReference type="RefSeq" id="WP_096425605.1">
    <property type="nucleotide sequence ID" value="NZ_AP015029.1"/>
</dbReference>
<evidence type="ECO:0000256" key="1">
    <source>
        <dbReference type="SAM" id="MobiDB-lite"/>
    </source>
</evidence>
<dbReference type="EMBL" id="AP015029">
    <property type="protein sequence ID" value="BAW21551.1"/>
    <property type="molecule type" value="Genomic_DNA"/>
</dbReference>
<protein>
    <submittedName>
        <fullName evidence="3">Relaxase/mobilization nuclease family protein</fullName>
    </submittedName>
</protein>
<evidence type="ECO:0000313" key="3">
    <source>
        <dbReference type="EMBL" id="BAW21551.1"/>
    </source>
</evidence>
<evidence type="ECO:0000313" key="4">
    <source>
        <dbReference type="Proteomes" id="UP000218731"/>
    </source>
</evidence>
<name>A0A1L7N7Y1_PSEPU</name>
<evidence type="ECO:0000259" key="2">
    <source>
        <dbReference type="Pfam" id="PF03432"/>
    </source>
</evidence>
<dbReference type="Pfam" id="PF03432">
    <property type="entry name" value="Relaxase"/>
    <property type="match status" value="1"/>
</dbReference>